<sequence length="345" mass="35729">MPPIDITIRGAGIFGLSIAWACARRGAHVRVIDPHGPGAGSSGGLVGALAPHVPENWNVKKAFQLDSLLMAEGFWAGVTAAGGVDPGYVRSGRLQPVAEEALPLARARGEGAAELWQGRAVWEVIPAAEAGPWAPLSPSGFLIRDTLTALLHPRRACAALTAALAVRGIEITPEGEDTGRVLHATGAAGLAELSAALGRNVGGAVKGQAALLRHAAPGAPQLFVDGLHIVPHLDGTVAIGSTSERDFDDPTGTDAQLDTLVERARAALPILHGAPVVARWAGLRPRSRSRAPMLGAHPLHPGQFIANGGFKIGFGMAPKVAEVMADLLLEGRDEIPEAFRVEASM</sequence>
<reference evidence="3" key="1">
    <citation type="journal article" date="2014" name="Int. J. Syst. Evol. Microbiol.">
        <title>Complete genome sequence of Corynebacterium casei LMG S-19264T (=DSM 44701T), isolated from a smear-ripened cheese.</title>
        <authorList>
            <consortium name="US DOE Joint Genome Institute (JGI-PGF)"/>
            <person name="Walter F."/>
            <person name="Albersmeier A."/>
            <person name="Kalinowski J."/>
            <person name="Ruckert C."/>
        </authorList>
    </citation>
    <scope>NUCLEOTIDE SEQUENCE</scope>
    <source>
        <strain evidence="3">KCTC 42650</strain>
    </source>
</reference>
<dbReference type="Proteomes" id="UP000626220">
    <property type="component" value="Unassembled WGS sequence"/>
</dbReference>
<dbReference type="Gene3D" id="3.50.50.60">
    <property type="entry name" value="FAD/NAD(P)-binding domain"/>
    <property type="match status" value="2"/>
</dbReference>
<feature type="domain" description="FAD dependent oxidoreductase" evidence="2">
    <location>
        <begin position="5"/>
        <end position="327"/>
    </location>
</feature>
<evidence type="ECO:0000259" key="2">
    <source>
        <dbReference type="Pfam" id="PF01266"/>
    </source>
</evidence>
<dbReference type="Gene3D" id="3.30.9.10">
    <property type="entry name" value="D-Amino Acid Oxidase, subunit A, domain 2"/>
    <property type="match status" value="2"/>
</dbReference>
<dbReference type="GO" id="GO:0005737">
    <property type="term" value="C:cytoplasm"/>
    <property type="evidence" value="ECO:0007669"/>
    <property type="project" value="TreeGrafter"/>
</dbReference>
<dbReference type="SUPFAM" id="SSF51971">
    <property type="entry name" value="Nucleotide-binding domain"/>
    <property type="match status" value="1"/>
</dbReference>
<dbReference type="InterPro" id="IPR006076">
    <property type="entry name" value="FAD-dep_OxRdtase"/>
</dbReference>
<comment type="caution">
    <text evidence="3">The sequence shown here is derived from an EMBL/GenBank/DDBJ whole genome shotgun (WGS) entry which is preliminary data.</text>
</comment>
<name>A0A8J3GW22_9RHOB</name>
<dbReference type="PANTHER" id="PTHR13847:SF289">
    <property type="entry name" value="GLYCINE OXIDASE"/>
    <property type="match status" value="1"/>
</dbReference>
<dbReference type="GO" id="GO:0016491">
    <property type="term" value="F:oxidoreductase activity"/>
    <property type="evidence" value="ECO:0007669"/>
    <property type="project" value="UniProtKB-KW"/>
</dbReference>
<dbReference type="PANTHER" id="PTHR13847">
    <property type="entry name" value="SARCOSINE DEHYDROGENASE-RELATED"/>
    <property type="match status" value="1"/>
</dbReference>
<accession>A0A8J3GW22</accession>
<gene>
    <name evidence="3" type="primary">dadA2</name>
    <name evidence="3" type="ORF">GCM10017056_13630</name>
</gene>
<keyword evidence="4" id="KW-1185">Reference proteome</keyword>
<keyword evidence="1" id="KW-0560">Oxidoreductase</keyword>
<dbReference type="RefSeq" id="WP_189679273.1">
    <property type="nucleotide sequence ID" value="NZ_BNCJ01000002.1"/>
</dbReference>
<dbReference type="Pfam" id="PF01266">
    <property type="entry name" value="DAO"/>
    <property type="match status" value="1"/>
</dbReference>
<reference evidence="3" key="2">
    <citation type="submission" date="2020-09" db="EMBL/GenBank/DDBJ databases">
        <authorList>
            <person name="Sun Q."/>
            <person name="Kim S."/>
        </authorList>
    </citation>
    <scope>NUCLEOTIDE SEQUENCE</scope>
    <source>
        <strain evidence="3">KCTC 42650</strain>
    </source>
</reference>
<evidence type="ECO:0000256" key="1">
    <source>
        <dbReference type="ARBA" id="ARBA00023002"/>
    </source>
</evidence>
<evidence type="ECO:0000313" key="4">
    <source>
        <dbReference type="Proteomes" id="UP000626220"/>
    </source>
</evidence>
<dbReference type="AlphaFoldDB" id="A0A8J3GW22"/>
<dbReference type="InterPro" id="IPR036188">
    <property type="entry name" value="FAD/NAD-bd_sf"/>
</dbReference>
<proteinExistence type="predicted"/>
<protein>
    <submittedName>
        <fullName evidence="3">Oxidoreductase</fullName>
    </submittedName>
</protein>
<dbReference type="EMBL" id="BNCJ01000002">
    <property type="protein sequence ID" value="GHF43060.1"/>
    <property type="molecule type" value="Genomic_DNA"/>
</dbReference>
<evidence type="ECO:0000313" key="3">
    <source>
        <dbReference type="EMBL" id="GHF43060.1"/>
    </source>
</evidence>
<organism evidence="3 4">
    <name type="scientific">Seohaeicola zhoushanensis</name>
    <dbReference type="NCBI Taxonomy" id="1569283"/>
    <lineage>
        <taxon>Bacteria</taxon>
        <taxon>Pseudomonadati</taxon>
        <taxon>Pseudomonadota</taxon>
        <taxon>Alphaproteobacteria</taxon>
        <taxon>Rhodobacterales</taxon>
        <taxon>Roseobacteraceae</taxon>
        <taxon>Seohaeicola</taxon>
    </lineage>
</organism>